<dbReference type="PANTHER" id="PTHR21373">
    <property type="entry name" value="GLUCOSE REPRESSIBLE PROTEIN MAK10"/>
    <property type="match status" value="1"/>
</dbReference>
<dbReference type="EMBL" id="QLLG01000154">
    <property type="protein sequence ID" value="RMX67992.1"/>
    <property type="molecule type" value="Genomic_DNA"/>
</dbReference>
<dbReference type="InterPro" id="IPR007244">
    <property type="entry name" value="Naa35_N"/>
</dbReference>
<dbReference type="InterPro" id="IPR016149">
    <property type="entry name" value="Casein_kin_II_reg-sub_N"/>
</dbReference>
<dbReference type="InterPro" id="IPR035991">
    <property type="entry name" value="Casein_kinase_II_beta-like"/>
</dbReference>
<name>A0A3M6VNV1_9STRA</name>
<evidence type="ECO:0000313" key="11">
    <source>
        <dbReference type="EMBL" id="RMX67992.1"/>
    </source>
</evidence>
<evidence type="ECO:0000256" key="1">
    <source>
        <dbReference type="ARBA" id="ARBA00004496"/>
    </source>
</evidence>
<dbReference type="InterPro" id="IPR000704">
    <property type="entry name" value="Casein_kinase_II_reg-sub"/>
</dbReference>
<dbReference type="STRING" id="542832.A0A3M6VNV1"/>
<dbReference type="InterPro" id="IPR011767">
    <property type="entry name" value="GLR_AS"/>
</dbReference>
<dbReference type="InterPro" id="IPR036249">
    <property type="entry name" value="Thioredoxin-like_sf"/>
</dbReference>
<dbReference type="Pfam" id="PF01214">
    <property type="entry name" value="CK_II_beta"/>
    <property type="match status" value="1"/>
</dbReference>
<dbReference type="VEuPathDB" id="FungiDB:DD237_000151"/>
<dbReference type="Gene3D" id="2.20.25.20">
    <property type="match status" value="1"/>
</dbReference>
<dbReference type="GO" id="GO:0019887">
    <property type="term" value="F:protein kinase regulator activity"/>
    <property type="evidence" value="ECO:0007669"/>
    <property type="project" value="InterPro"/>
</dbReference>
<feature type="domain" description="Glutaredoxin" evidence="8">
    <location>
        <begin position="1123"/>
        <end position="1185"/>
    </location>
</feature>
<evidence type="ECO:0000259" key="10">
    <source>
        <dbReference type="Pfam" id="PF25789"/>
    </source>
</evidence>
<feature type="region of interest" description="Disordered" evidence="7">
    <location>
        <begin position="853"/>
        <end position="884"/>
    </location>
</feature>
<dbReference type="FunFam" id="1.10.1820.10:FF:000008">
    <property type="entry name" value="Casein kinase II subunit beta"/>
    <property type="match status" value="1"/>
</dbReference>
<keyword evidence="6" id="KW-0249">Electron transport</keyword>
<feature type="domain" description="NAA35-like N-terminal" evidence="9">
    <location>
        <begin position="270"/>
        <end position="434"/>
    </location>
</feature>
<comment type="caution">
    <text evidence="11">The sequence shown here is derived from an EMBL/GenBank/DDBJ whole genome shotgun (WGS) entry which is preliminary data.</text>
</comment>
<evidence type="ECO:0000313" key="12">
    <source>
        <dbReference type="Proteomes" id="UP000282087"/>
    </source>
</evidence>
<sequence length="1206" mass="136502">MSDYEEEDEKWVQWFCSLSGNESFCEVAQSYIEDSFNLYGLRAMVRNYQDALNIILDMTDIPYDDDVPAYAAELYGLIHARYIITAHGLDAMMKKYREGDFGVCPRALCDGHPVVPAGLHDEWKKSEMKVYCPKCRDLYTPASEYQTPTIDGAYFGTTFPHLFFLTYRELEPAPSTLLYVPRVFGYKIYNKSENRRRLAILAKEDEDEDKTQQQRRTLTGARRKGEANSTAEASSSRIETKLQLQRSPFDAEWRDVTQLMSAAAKELKVGQLMHEDDFKLFDSMSALELMDPKMDSGMLVNGAPPQSISARLESGAVPLEFLSARDVLATLDELFCCETGWLNGLPLVQTLLTSVYMHRDVLNALFAQLVTPLESLIANDVDVRRLVKDNVGKSAKDSLRLVMCTVVLATLKTADLIRDAVLRADIYEEEDFSPGNGFNAGVLAPMSVKTLNTMLQVTQERLEVLLAQHKAVLSKKSSKKKLSKKTNREGSSSTETASASGYELLCSNARVGALMCEAFIRRVQLRRELLAAYACLGLADGALDLQRVRKCFERAYELVEGMSTERLELDPECFTGKSIGFDPSISRLLLSGSPPRDIKVPLIDETLGQMKKVLEEMVIGCSPPDWNCMEDLRIFLTEFSRQQPTIVVRSYVLLFLYADSKIYAKYNFMDWLSETMVMNGVPSVLLSTQEGVLYSSRCIETVYESLKVFLHNRSRQRARIEGLLDEWSILQAEATAVDERFTTEMKIPKAAYPRYFTAWSLEESVQLMVQYVVLGLEMELYAPSELGTVYWCVCFSLEFDRRCSGLTVYQRRYLDYLEGSRLQNLNVTWTFVQKLKEVMPQRRGPPAMEQLKEETVTLPPPPPAAISKSSKRSKTKHKKHHNGIATAISESRDPTGRPTDTTKARFLREIKYTELLRSLMRAYFQLFKALEREGLVEVKSPMYSTFTIRFQHRFAAFQKLHYPAALTYEDFNQTSDFSSYELDLIYKSAEECFKTARTHAEALLSNEEGINTIGTTHGEGLVRGLELQSLLKVSISNCVRLAQRSQNTGGGNKMKKSLQDVKTQMEFDFSIHPHFPVMVLLMFTRRILSVCGRASRFSPAGARALHVKASRTSIIDAITKEKVLVFSKTTCPFCARVKEIFNVLDTNYKVVELDTRDDGAEIQTLLLDITGQRTVPNVFMNGKHIGGCDSVMDLYAKSELASMLEN</sequence>
<dbReference type="PROSITE" id="PS00195">
    <property type="entry name" value="GLUTAREDOXIN_1"/>
    <property type="match status" value="1"/>
</dbReference>
<dbReference type="Pfam" id="PF00462">
    <property type="entry name" value="Glutaredoxin"/>
    <property type="match status" value="1"/>
</dbReference>
<keyword evidence="5" id="KW-0963">Cytoplasm</keyword>
<feature type="compositionally biased region" description="Basic residues" evidence="7">
    <location>
        <begin position="869"/>
        <end position="882"/>
    </location>
</feature>
<dbReference type="GO" id="GO:0031417">
    <property type="term" value="C:NatC complex"/>
    <property type="evidence" value="ECO:0007669"/>
    <property type="project" value="InterPro"/>
</dbReference>
<evidence type="ECO:0000256" key="7">
    <source>
        <dbReference type="SAM" id="MobiDB-lite"/>
    </source>
</evidence>
<dbReference type="NCBIfam" id="TIGR02180">
    <property type="entry name" value="GRX_euk"/>
    <property type="match status" value="1"/>
</dbReference>
<proteinExistence type="inferred from homology"/>
<dbReference type="Proteomes" id="UP000282087">
    <property type="component" value="Unassembled WGS sequence"/>
</dbReference>
<protein>
    <submittedName>
        <fullName evidence="11">Uncharacterized protein</fullName>
    </submittedName>
</protein>
<dbReference type="SUPFAM" id="SSF57798">
    <property type="entry name" value="Casein kinase II beta subunit"/>
    <property type="match status" value="1"/>
</dbReference>
<keyword evidence="4" id="KW-0813">Transport</keyword>
<dbReference type="InterPro" id="IPR057983">
    <property type="entry name" value="NAA35-like_N"/>
</dbReference>
<organism evidence="11 12">
    <name type="scientific">Peronospora effusa</name>
    <dbReference type="NCBI Taxonomy" id="542832"/>
    <lineage>
        <taxon>Eukaryota</taxon>
        <taxon>Sar</taxon>
        <taxon>Stramenopiles</taxon>
        <taxon>Oomycota</taxon>
        <taxon>Peronosporomycetes</taxon>
        <taxon>Peronosporales</taxon>
        <taxon>Peronosporaceae</taxon>
        <taxon>Peronospora</taxon>
    </lineage>
</organism>
<dbReference type="PANTHER" id="PTHR21373:SF0">
    <property type="entry name" value="N-ALPHA-ACETYLTRANSFERASE 35, NATC AUXILIARY SUBUNIT"/>
    <property type="match status" value="1"/>
</dbReference>
<evidence type="ECO:0000256" key="2">
    <source>
        <dbReference type="ARBA" id="ARBA00006289"/>
    </source>
</evidence>
<evidence type="ECO:0000256" key="4">
    <source>
        <dbReference type="ARBA" id="ARBA00022448"/>
    </source>
</evidence>
<dbReference type="PRINTS" id="PR00472">
    <property type="entry name" value="CASNKINASEII"/>
</dbReference>
<feature type="compositionally biased region" description="Polar residues" evidence="7">
    <location>
        <begin position="227"/>
        <end position="243"/>
    </location>
</feature>
<dbReference type="FunFam" id="3.40.30.10:FF:000093">
    <property type="entry name" value="Glutaredoxin 2"/>
    <property type="match status" value="1"/>
</dbReference>
<comment type="subcellular location">
    <subcellularLocation>
        <location evidence="1">Cytoplasm</location>
    </subcellularLocation>
</comment>
<evidence type="ECO:0000256" key="5">
    <source>
        <dbReference type="ARBA" id="ARBA00022490"/>
    </source>
</evidence>
<evidence type="ECO:0000259" key="8">
    <source>
        <dbReference type="Pfam" id="PF00462"/>
    </source>
</evidence>
<gene>
    <name evidence="11" type="ORF">DD238_000099</name>
</gene>
<keyword evidence="12" id="KW-1185">Reference proteome</keyword>
<dbReference type="Gene3D" id="1.10.1820.10">
    <property type="entry name" value="protein kinase ck2 holoenzyme, chain C, domain 1"/>
    <property type="match status" value="1"/>
</dbReference>
<dbReference type="FunFam" id="2.20.25.20:FF:000001">
    <property type="entry name" value="Casein kinase II subunit beta"/>
    <property type="match status" value="1"/>
</dbReference>
<dbReference type="AlphaFoldDB" id="A0A3M6VNV1"/>
<comment type="similarity">
    <text evidence="2">Belongs to the MAK10 family.</text>
</comment>
<evidence type="ECO:0000256" key="6">
    <source>
        <dbReference type="ARBA" id="ARBA00022982"/>
    </source>
</evidence>
<dbReference type="GO" id="GO:0005956">
    <property type="term" value="C:protein kinase CK2 complex"/>
    <property type="evidence" value="ECO:0007669"/>
    <property type="project" value="InterPro"/>
</dbReference>
<dbReference type="PROSITE" id="PS51354">
    <property type="entry name" value="GLUTAREDOXIN_2"/>
    <property type="match status" value="1"/>
</dbReference>
<dbReference type="Gene3D" id="3.40.30.10">
    <property type="entry name" value="Glutaredoxin"/>
    <property type="match status" value="1"/>
</dbReference>
<feature type="region of interest" description="Disordered" evidence="7">
    <location>
        <begin position="205"/>
        <end position="243"/>
    </location>
</feature>
<dbReference type="SUPFAM" id="SSF52833">
    <property type="entry name" value="Thioredoxin-like"/>
    <property type="match status" value="1"/>
</dbReference>
<reference evidence="11 12" key="1">
    <citation type="submission" date="2018-06" db="EMBL/GenBank/DDBJ databases">
        <title>Comparative genomics of downy mildews reveals potential adaptations to biotrophy.</title>
        <authorList>
            <person name="Fletcher K."/>
            <person name="Klosterman S.J."/>
            <person name="Derevnina L."/>
            <person name="Martin F."/>
            <person name="Koike S."/>
            <person name="Reyes Chin-Wo S."/>
            <person name="Mou B."/>
            <person name="Michelmore R."/>
        </authorList>
    </citation>
    <scope>NUCLEOTIDE SEQUENCE [LARGE SCALE GENOMIC DNA]</scope>
    <source>
        <strain evidence="11 12">R14</strain>
    </source>
</reference>
<accession>A0A3M6VNV1</accession>
<feature type="domain" description="NAA35-like TPR repeats" evidence="10">
    <location>
        <begin position="621"/>
        <end position="1078"/>
    </location>
</feature>
<dbReference type="Pfam" id="PF04112">
    <property type="entry name" value="Mak10"/>
    <property type="match status" value="1"/>
</dbReference>
<comment type="similarity">
    <text evidence="3">Belongs to the casein kinase 2 subunit beta family.</text>
</comment>
<dbReference type="SMART" id="SM01085">
    <property type="entry name" value="CK_II_beta"/>
    <property type="match status" value="1"/>
</dbReference>
<dbReference type="Pfam" id="PF25789">
    <property type="entry name" value="TPR_NAA35"/>
    <property type="match status" value="1"/>
</dbReference>
<evidence type="ECO:0000259" key="9">
    <source>
        <dbReference type="Pfam" id="PF04112"/>
    </source>
</evidence>
<evidence type="ECO:0000256" key="3">
    <source>
        <dbReference type="ARBA" id="ARBA00006941"/>
    </source>
</evidence>
<dbReference type="InterPro" id="IPR057982">
    <property type="entry name" value="TPR_NAA35"/>
</dbReference>
<dbReference type="CDD" id="cd03419">
    <property type="entry name" value="GRX_GRXh_1_2_like"/>
    <property type="match status" value="1"/>
</dbReference>
<dbReference type="InterPro" id="IPR011899">
    <property type="entry name" value="Glutaredoxin_euk/vir"/>
</dbReference>
<dbReference type="InterPro" id="IPR002109">
    <property type="entry name" value="Glutaredoxin"/>
</dbReference>